<evidence type="ECO:0000256" key="1">
    <source>
        <dbReference type="SAM" id="Phobius"/>
    </source>
</evidence>
<feature type="transmembrane region" description="Helical" evidence="1">
    <location>
        <begin position="278"/>
        <end position="296"/>
    </location>
</feature>
<dbReference type="Proteomes" id="UP000315971">
    <property type="component" value="Unassembled WGS sequence"/>
</dbReference>
<feature type="transmembrane region" description="Helical" evidence="1">
    <location>
        <begin position="230"/>
        <end position="247"/>
    </location>
</feature>
<dbReference type="InterPro" id="IPR012429">
    <property type="entry name" value="HGSNAT_cat"/>
</dbReference>
<evidence type="ECO:0000313" key="3">
    <source>
        <dbReference type="EMBL" id="SMO49579.1"/>
    </source>
</evidence>
<dbReference type="PANTHER" id="PTHR40407">
    <property type="entry name" value="MEMBRANE PROTEIN-LIKE PROTEIN"/>
    <property type="match status" value="1"/>
</dbReference>
<proteinExistence type="predicted"/>
<evidence type="ECO:0000259" key="2">
    <source>
        <dbReference type="Pfam" id="PF07786"/>
    </source>
</evidence>
<protein>
    <submittedName>
        <fullName evidence="3">Uncharacterized membrane protein</fullName>
    </submittedName>
</protein>
<keyword evidence="1" id="KW-0472">Membrane</keyword>
<organism evidence="3 4">
    <name type="scientific">Solitalea koreensis</name>
    <dbReference type="NCBI Taxonomy" id="543615"/>
    <lineage>
        <taxon>Bacteria</taxon>
        <taxon>Pseudomonadati</taxon>
        <taxon>Bacteroidota</taxon>
        <taxon>Sphingobacteriia</taxon>
        <taxon>Sphingobacteriales</taxon>
        <taxon>Sphingobacteriaceae</taxon>
        <taxon>Solitalea</taxon>
    </lineage>
</organism>
<dbReference type="Pfam" id="PF07786">
    <property type="entry name" value="HGSNAT_cat"/>
    <property type="match status" value="1"/>
</dbReference>
<dbReference type="RefSeq" id="WP_142602120.1">
    <property type="nucleotide sequence ID" value="NZ_FXSZ01000002.1"/>
</dbReference>
<dbReference type="PANTHER" id="PTHR40407:SF1">
    <property type="entry name" value="HEPARAN-ALPHA-GLUCOSAMINIDE N-ACETYLTRANSFERASE CATALYTIC DOMAIN-CONTAINING PROTEIN"/>
    <property type="match status" value="1"/>
</dbReference>
<dbReference type="OrthoDB" id="508112at2"/>
<gene>
    <name evidence="3" type="ORF">SAMN06265350_102470</name>
</gene>
<dbReference type="AlphaFoldDB" id="A0A521BR43"/>
<name>A0A521BR43_9SPHI</name>
<feature type="domain" description="Heparan-alpha-glucosaminide N-acetyltransferase catalytic" evidence="2">
    <location>
        <begin position="16"/>
        <end position="227"/>
    </location>
</feature>
<feature type="transmembrane region" description="Helical" evidence="1">
    <location>
        <begin position="356"/>
        <end position="378"/>
    </location>
</feature>
<feature type="transmembrane region" description="Helical" evidence="1">
    <location>
        <begin position="62"/>
        <end position="82"/>
    </location>
</feature>
<dbReference type="EMBL" id="FXSZ01000002">
    <property type="protein sequence ID" value="SMO49579.1"/>
    <property type="molecule type" value="Genomic_DNA"/>
</dbReference>
<sequence length="396" mass="45337">MKSFSTASSIASSTTRIISIDLLRGIIMVIMALDHVRDYFSIARFNPLDLTQTTPDYYFTRWITHLCAPNFVFLAGVGAFLMQYRGKPPKEMSMFLFTRGLWMIILEFTIVRFGWSFSLADGFSVAQVIWVIGWAMILLSALVRLPLKAIAVIGLSIILFHNALDGIKAEQFGNESWIWNFVHQPNIIKVSSNYSLFALYSLIPWVAVMACGYCFGYFFTLPSHERLTSFLWIGSGMILTFLILRFANVYGDPHPWTVQKNGLYSFLSFMNVEKYPPSLLYLDVTIGIGILLLALFEKANGPLVDFFTIYGRVPLFYYVSHIYLVHFLALIAAQLTLGRFDFMIGTPFNGFGKIPYGFELPMVYLMWILAILILYYPCRWFAGVKKRNKAVWLSYL</sequence>
<keyword evidence="1" id="KW-1133">Transmembrane helix</keyword>
<reference evidence="3 4" key="1">
    <citation type="submission" date="2017-05" db="EMBL/GenBank/DDBJ databases">
        <authorList>
            <person name="Varghese N."/>
            <person name="Submissions S."/>
        </authorList>
    </citation>
    <scope>NUCLEOTIDE SEQUENCE [LARGE SCALE GENOMIC DNA]</scope>
    <source>
        <strain evidence="3 4">DSM 21342</strain>
    </source>
</reference>
<feature type="transmembrane region" description="Helical" evidence="1">
    <location>
        <begin position="123"/>
        <end position="142"/>
    </location>
</feature>
<feature type="transmembrane region" description="Helical" evidence="1">
    <location>
        <begin position="197"/>
        <end position="218"/>
    </location>
</feature>
<feature type="transmembrane region" description="Helical" evidence="1">
    <location>
        <begin position="316"/>
        <end position="336"/>
    </location>
</feature>
<feature type="transmembrane region" description="Helical" evidence="1">
    <location>
        <begin position="94"/>
        <end position="117"/>
    </location>
</feature>
<evidence type="ECO:0000313" key="4">
    <source>
        <dbReference type="Proteomes" id="UP000315971"/>
    </source>
</evidence>
<accession>A0A521BR43</accession>
<keyword evidence="1" id="KW-0812">Transmembrane</keyword>
<keyword evidence="4" id="KW-1185">Reference proteome</keyword>